<keyword evidence="1" id="KW-0472">Membrane</keyword>
<dbReference type="Proteomes" id="UP000887566">
    <property type="component" value="Unplaced"/>
</dbReference>
<accession>A0A914UTP3</accession>
<evidence type="ECO:0000313" key="3">
    <source>
        <dbReference type="WBParaSite" id="PSAMB.scaffold1245size33871.g11920.t1"/>
    </source>
</evidence>
<evidence type="ECO:0000256" key="1">
    <source>
        <dbReference type="SAM" id="Phobius"/>
    </source>
</evidence>
<organism evidence="2 3">
    <name type="scientific">Plectus sambesii</name>
    <dbReference type="NCBI Taxonomy" id="2011161"/>
    <lineage>
        <taxon>Eukaryota</taxon>
        <taxon>Metazoa</taxon>
        <taxon>Ecdysozoa</taxon>
        <taxon>Nematoda</taxon>
        <taxon>Chromadorea</taxon>
        <taxon>Plectida</taxon>
        <taxon>Plectina</taxon>
        <taxon>Plectoidea</taxon>
        <taxon>Plectidae</taxon>
        <taxon>Plectus</taxon>
    </lineage>
</organism>
<name>A0A914UTP3_9BILA</name>
<dbReference type="AlphaFoldDB" id="A0A914UTP3"/>
<proteinExistence type="predicted"/>
<keyword evidence="2" id="KW-1185">Reference proteome</keyword>
<sequence>MKLREQQCNLEASSRCDITRTNKSLHGARRLSPSEKTPLDNRIWSTKPSSPVYIWTSAVTLGGRSVCSPASTRLRAHLVWLRRATRRLEMPPKRSLLTLAALPLLLFVALNTATSVKEDYNLTFAVFNHNITNAFFRLEGSFHYSSGGRC</sequence>
<dbReference type="WBParaSite" id="PSAMB.scaffold1245size33871.g11920.t1">
    <property type="protein sequence ID" value="PSAMB.scaffold1245size33871.g11920.t1"/>
    <property type="gene ID" value="PSAMB.scaffold1245size33871.g11920"/>
</dbReference>
<reference evidence="3" key="1">
    <citation type="submission" date="2022-11" db="UniProtKB">
        <authorList>
            <consortium name="WormBaseParasite"/>
        </authorList>
    </citation>
    <scope>IDENTIFICATION</scope>
</reference>
<feature type="transmembrane region" description="Helical" evidence="1">
    <location>
        <begin position="96"/>
        <end position="114"/>
    </location>
</feature>
<evidence type="ECO:0000313" key="2">
    <source>
        <dbReference type="Proteomes" id="UP000887566"/>
    </source>
</evidence>
<keyword evidence="1" id="KW-1133">Transmembrane helix</keyword>
<protein>
    <submittedName>
        <fullName evidence="3">Uncharacterized protein</fullName>
    </submittedName>
</protein>
<keyword evidence="1" id="KW-0812">Transmembrane</keyword>